<dbReference type="InterPro" id="IPR006175">
    <property type="entry name" value="YjgF/YER057c/UK114"/>
</dbReference>
<evidence type="ECO:0000313" key="2">
    <source>
        <dbReference type="EMBL" id="AHD07647.1"/>
    </source>
</evidence>
<dbReference type="KEGG" id="plv:ERIC2_c39820"/>
<dbReference type="HOGENOM" id="CLU_100715_7_3_9"/>
<name>V9WEV0_9BACL</name>
<dbReference type="GO" id="GO:0005829">
    <property type="term" value="C:cytosol"/>
    <property type="evidence" value="ECO:0007669"/>
    <property type="project" value="TreeGrafter"/>
</dbReference>
<accession>V9WEV0</accession>
<keyword evidence="3" id="KW-1185">Reference proteome</keyword>
<dbReference type="Gene3D" id="3.30.1330.40">
    <property type="entry name" value="RutC-like"/>
    <property type="match status" value="1"/>
</dbReference>
<sequence length="138" mass="14961">MNKKGENNLMIRTVSTTKAPAAIGPYAQAVMINSMVFTSGQIPLQPNGELVQGGIREQAHQVFKNLIAVLESAGGSLHDVVKTTVFLKDMNQFGELNEVYAEYFGDHTPARSCVEVARLPKDVLVEIEAIASISVETD</sequence>
<dbReference type="SUPFAM" id="SSF55298">
    <property type="entry name" value="YjgF-like"/>
    <property type="match status" value="1"/>
</dbReference>
<evidence type="ECO:0000256" key="1">
    <source>
        <dbReference type="ARBA" id="ARBA00010552"/>
    </source>
</evidence>
<dbReference type="EMBL" id="CP003355">
    <property type="protein sequence ID" value="AHD07647.1"/>
    <property type="molecule type" value="Genomic_DNA"/>
</dbReference>
<evidence type="ECO:0000313" key="3">
    <source>
        <dbReference type="Proteomes" id="UP000029431"/>
    </source>
</evidence>
<comment type="similarity">
    <text evidence="1">Belongs to the RutC family.</text>
</comment>
<dbReference type="CDD" id="cd00448">
    <property type="entry name" value="YjgF_YER057c_UK114_family"/>
    <property type="match status" value="1"/>
</dbReference>
<dbReference type="InterPro" id="IPR006056">
    <property type="entry name" value="RidA"/>
</dbReference>
<dbReference type="InterPro" id="IPR019897">
    <property type="entry name" value="RidA_CS"/>
</dbReference>
<dbReference type="GO" id="GO:0019239">
    <property type="term" value="F:deaminase activity"/>
    <property type="evidence" value="ECO:0007669"/>
    <property type="project" value="TreeGrafter"/>
</dbReference>
<dbReference type="PATRIC" id="fig|697284.3.peg.3732"/>
<dbReference type="InterPro" id="IPR035959">
    <property type="entry name" value="RutC-like_sf"/>
</dbReference>
<proteinExistence type="inferred from homology"/>
<gene>
    <name evidence="2" type="primary">yabJ</name>
    <name evidence="2" type="ORF">ERIC2_c39820</name>
</gene>
<dbReference type="Proteomes" id="UP000029431">
    <property type="component" value="Chromosome"/>
</dbReference>
<dbReference type="PROSITE" id="PS01094">
    <property type="entry name" value="UPF0076"/>
    <property type="match status" value="1"/>
</dbReference>
<reference evidence="2 3" key="1">
    <citation type="journal article" date="2014" name="PLoS ONE">
        <title>How to Kill the Honey Bee Larva: Genomic Potential and Virulence Mechanisms of Paenibacillus larvae.</title>
        <authorList>
            <person name="Djukic M."/>
            <person name="Brzuszkiewicz E."/>
            <person name="Funfhaus A."/>
            <person name="Voss J."/>
            <person name="Gollnow K."/>
            <person name="Poppinga L."/>
            <person name="Liesegang H."/>
            <person name="Garcia-Gonzalez E."/>
            <person name="Genersch E."/>
            <person name="Daniel R."/>
        </authorList>
    </citation>
    <scope>NUCLEOTIDE SEQUENCE [LARGE SCALE GENOMIC DNA]</scope>
    <source>
        <strain evidence="2 3">DSM 25430</strain>
    </source>
</reference>
<dbReference type="eggNOG" id="COG0251">
    <property type="taxonomic scope" value="Bacteria"/>
</dbReference>
<dbReference type="AlphaFoldDB" id="V9WEV0"/>
<dbReference type="PANTHER" id="PTHR11803">
    <property type="entry name" value="2-IMINOBUTANOATE/2-IMINOPROPANOATE DEAMINASE RIDA"/>
    <property type="match status" value="1"/>
</dbReference>
<dbReference type="Pfam" id="PF01042">
    <property type="entry name" value="Ribonuc_L-PSP"/>
    <property type="match status" value="1"/>
</dbReference>
<dbReference type="NCBIfam" id="TIGR00004">
    <property type="entry name" value="Rid family detoxifying hydrolase"/>
    <property type="match status" value="1"/>
</dbReference>
<dbReference type="PANTHER" id="PTHR11803:SF58">
    <property type="entry name" value="PROTEIN HMF1-RELATED"/>
    <property type="match status" value="1"/>
</dbReference>
<protein>
    <submittedName>
        <fullName evidence="2">RutC family protein YabJ</fullName>
    </submittedName>
</protein>
<organism evidence="2 3">
    <name type="scientific">Paenibacillus larvae subsp. larvae DSM 25430</name>
    <dbReference type="NCBI Taxonomy" id="697284"/>
    <lineage>
        <taxon>Bacteria</taxon>
        <taxon>Bacillati</taxon>
        <taxon>Bacillota</taxon>
        <taxon>Bacilli</taxon>
        <taxon>Bacillales</taxon>
        <taxon>Paenibacillaceae</taxon>
        <taxon>Paenibacillus</taxon>
    </lineage>
</organism>
<dbReference type="FunFam" id="3.30.1330.40:FF:000001">
    <property type="entry name" value="L-PSP family endoribonuclease"/>
    <property type="match status" value="1"/>
</dbReference>